<evidence type="ECO:0000313" key="3">
    <source>
        <dbReference type="EMBL" id="PUB19129.1"/>
    </source>
</evidence>
<sequence length="1099" mass="115841">MFELGGNRVTHQDEETEAVVPPRPITRRRQFWLRAVLLLCLTPLIFGAVSAAMLVDREVTAPDWIAEDIAVRASEFLDGGKLEFGAMTVRLGRDLHPTVRLTDITLQDATGALISTIPVAEGIMSPRGLILRREVLMQNIALVGAQVNLRRAASGEVAVAFARGAREAGQAPSLSQLLEKIDIFLERPEFKALEGVRATGLVVNFDDARAGRSWVVDGGALSLVVQGGQTILRGDFSLLSGRAEVTKVALSYASALGTRDANMGLNIDNIVASDIATQSPALSWLRGVDAPVNAAIRTSLDAQGALGPLNASLEIGKGALQPNPATQPISFEAAKAYLTYDPSRGSISFDEVRLEMEWGQLNASGHAYLQDFGVGLPQVLLAQFQFRDIAFNPSGLFPVPLTLQRAAVDARVRFAPFSVELGQIAASEGDMRLSGKGNIAATPDGWQVGIDVGLNQISQSAMIGYWPGSIFPGARSWLEKNVTTADYVDAHAGLRLAPNQPLQFAVNAGFKEAEIKFMRSMPAITDGSGSLSIIGKRLAIDVASARAIAPEGGLMALGGSSFVIEQMGKDPPSVIDLNIDSTITAVLSVLNQPPFGFLDKANLPVTLADGRSQLTGRLTLPLKPRVTNDEIGFAMESTITAMRSDVLIPGRQLASPRLQITADRAGLAVAGPLRVGEVPLLVNWTKRFADPVGTSNLQAETEISPRFLEEFNIALPPGSVTGRGRGDLSVALQAGAPPQFSLSSNLRGVEMALPALGWRKTPDQTVDLLAEGRLGAVPLISELTLSGAGLQADGQIILAEGGGLQEARFDRVAVNEWLDVPLVLRPDRAGALVEIIGGRLDLRNAPRGQTGGTGGPMLVRLDQLQVTDTVALTGFQGQFRTGPGFSGQFNGQINGAAAITGALAPREGRTALRLRGDDAGAIGRASGLMMNGIGGSLDLTLVPVGDGDAYVGTVALRDVRVRDAPAMAALLDAISVVGLLQQLDGQGLSFETVDARFQVNAGEIAITEASAIGPGLGVSLDGIVGLASQELNLQGVISPFYLVNSIGSVLTRPGEGLIGFNFDITGTRDAPVVSVNPLSAFTPGMFREIFRRAPPQIVQ</sequence>
<comment type="caution">
    <text evidence="3">The sequence shown here is derived from an EMBL/GenBank/DDBJ whole genome shotgun (WGS) entry which is preliminary data.</text>
</comment>
<keyword evidence="4" id="KW-1185">Reference proteome</keyword>
<evidence type="ECO:0000256" key="1">
    <source>
        <dbReference type="SAM" id="Phobius"/>
    </source>
</evidence>
<dbReference type="RefSeq" id="WP_168769387.1">
    <property type="nucleotide sequence ID" value="NZ_QBUD01000001.1"/>
</dbReference>
<keyword evidence="1" id="KW-0472">Membrane</keyword>
<feature type="transmembrane region" description="Helical" evidence="1">
    <location>
        <begin position="31"/>
        <end position="55"/>
    </location>
</feature>
<dbReference type="Pfam" id="PF13116">
    <property type="entry name" value="YhdP"/>
    <property type="match status" value="1"/>
</dbReference>
<proteinExistence type="predicted"/>
<keyword evidence="1" id="KW-0812">Transmembrane</keyword>
<dbReference type="EMBL" id="QBUD01000001">
    <property type="protein sequence ID" value="PUB19129.1"/>
    <property type="molecule type" value="Genomic_DNA"/>
</dbReference>
<dbReference type="Proteomes" id="UP000244523">
    <property type="component" value="Unassembled WGS sequence"/>
</dbReference>
<feature type="domain" description="YhdP central" evidence="2">
    <location>
        <begin position="343"/>
        <end position="774"/>
    </location>
</feature>
<evidence type="ECO:0000313" key="4">
    <source>
        <dbReference type="Proteomes" id="UP000244523"/>
    </source>
</evidence>
<name>A0A2T6KRE5_9RHOB</name>
<organism evidence="3 4">
    <name type="scientific">Yoonia sediminilitoris</name>
    <dbReference type="NCBI Taxonomy" id="1286148"/>
    <lineage>
        <taxon>Bacteria</taxon>
        <taxon>Pseudomonadati</taxon>
        <taxon>Pseudomonadota</taxon>
        <taxon>Alphaproteobacteria</taxon>
        <taxon>Rhodobacterales</taxon>
        <taxon>Paracoccaceae</taxon>
        <taxon>Yoonia</taxon>
    </lineage>
</organism>
<keyword evidence="1" id="KW-1133">Transmembrane helix</keyword>
<evidence type="ECO:0000259" key="2">
    <source>
        <dbReference type="Pfam" id="PF13116"/>
    </source>
</evidence>
<accession>A0A2T6KRE5</accession>
<dbReference type="InterPro" id="IPR025263">
    <property type="entry name" value="YhdP_central"/>
</dbReference>
<dbReference type="AlphaFoldDB" id="A0A2T6KRE5"/>
<protein>
    <submittedName>
        <fullName evidence="3">Uncharacterized protein DUF3971</fullName>
    </submittedName>
</protein>
<gene>
    <name evidence="3" type="ORF">C8N45_101722</name>
</gene>
<reference evidence="3 4" key="1">
    <citation type="submission" date="2018-04" db="EMBL/GenBank/DDBJ databases">
        <title>Genomic Encyclopedia of Archaeal and Bacterial Type Strains, Phase II (KMG-II): from individual species to whole genera.</title>
        <authorList>
            <person name="Goeker M."/>
        </authorList>
    </citation>
    <scope>NUCLEOTIDE SEQUENCE [LARGE SCALE GENOMIC DNA]</scope>
    <source>
        <strain evidence="3 4">DSM 29955</strain>
    </source>
</reference>